<name>A0A0A2V4P0_PARBA</name>
<dbReference type="HOGENOM" id="CLU_1704777_0_0_1"/>
<dbReference type="AlphaFoldDB" id="A0A0A2V4P0"/>
<keyword evidence="2" id="KW-1185">Reference proteome</keyword>
<protein>
    <submittedName>
        <fullName evidence="1">Uncharacterized protein</fullName>
    </submittedName>
</protein>
<evidence type="ECO:0000313" key="2">
    <source>
        <dbReference type="Proteomes" id="UP000002059"/>
    </source>
</evidence>
<reference evidence="1 2" key="1">
    <citation type="journal article" date="2011" name="PLoS Genet.">
        <title>Comparative genomic analysis of human fungal pathogens causing paracoccidioidomycosis.</title>
        <authorList>
            <person name="Desjardins C.A."/>
            <person name="Champion M.D."/>
            <person name="Holder J.W."/>
            <person name="Muszewska A."/>
            <person name="Goldberg J."/>
            <person name="Bailao A.M."/>
            <person name="Brigido M.M."/>
            <person name="Ferreira M.E."/>
            <person name="Garcia A.M."/>
            <person name="Grynberg M."/>
            <person name="Gujja S."/>
            <person name="Heiman D.I."/>
            <person name="Henn M.R."/>
            <person name="Kodira C.D."/>
            <person name="Leon-Narvaez H."/>
            <person name="Longo L.V."/>
            <person name="Ma L.J."/>
            <person name="Malavazi I."/>
            <person name="Matsuo A.L."/>
            <person name="Morais F.V."/>
            <person name="Pereira M."/>
            <person name="Rodriguez-Brito S."/>
            <person name="Sakthikumar S."/>
            <person name="Salem-Izacc S.M."/>
            <person name="Sykes S.M."/>
            <person name="Teixeira M.M."/>
            <person name="Vallejo M.C."/>
            <person name="Walter M.E."/>
            <person name="Yandava C."/>
            <person name="Young S."/>
            <person name="Zeng Q."/>
            <person name="Zucker J."/>
            <person name="Felipe M.S."/>
            <person name="Goldman G.H."/>
            <person name="Haas B.J."/>
            <person name="McEwen J.G."/>
            <person name="Nino-Vega G."/>
            <person name="Puccia R."/>
            <person name="San-Blas G."/>
            <person name="Soares C.M."/>
            <person name="Birren B.W."/>
            <person name="Cuomo C.A."/>
        </authorList>
    </citation>
    <scope>NUCLEOTIDE SEQUENCE [LARGE SCALE GENOMIC DNA]</scope>
    <source>
        <strain evidence="2">ATCC MYA-826 / Pb01</strain>
    </source>
</reference>
<dbReference type="EMBL" id="KN294009">
    <property type="protein sequence ID" value="KGQ01100.1"/>
    <property type="molecule type" value="Genomic_DNA"/>
</dbReference>
<organism evidence="1 2">
    <name type="scientific">Paracoccidioides lutzii (strain ATCC MYA-826 / Pb01)</name>
    <name type="common">Paracoccidioides brasiliensis</name>
    <dbReference type="NCBI Taxonomy" id="502779"/>
    <lineage>
        <taxon>Eukaryota</taxon>
        <taxon>Fungi</taxon>
        <taxon>Dikarya</taxon>
        <taxon>Ascomycota</taxon>
        <taxon>Pezizomycotina</taxon>
        <taxon>Eurotiomycetes</taxon>
        <taxon>Eurotiomycetidae</taxon>
        <taxon>Onygenales</taxon>
        <taxon>Ajellomycetaceae</taxon>
        <taxon>Paracoccidioides</taxon>
    </lineage>
</organism>
<dbReference type="Proteomes" id="UP000002059">
    <property type="component" value="Partially assembled WGS sequence"/>
</dbReference>
<dbReference type="KEGG" id="pbl:PAAG_12228"/>
<accession>A0A0A2V4P0</accession>
<proteinExistence type="predicted"/>
<gene>
    <name evidence="1" type="ORF">PAAG_12228</name>
</gene>
<dbReference type="VEuPathDB" id="FungiDB:PAAG_12228"/>
<evidence type="ECO:0000313" key="1">
    <source>
        <dbReference type="EMBL" id="KGQ01100.1"/>
    </source>
</evidence>
<sequence length="154" mass="17444">MLVILAKKLIVFSRADSLDKRAGSRPRCRSDDFQAFIGKSLTARPSRPGIVIATIAMPPEIVLRPLSLILGRSRAYQIILSTVKYPFLLKEWWLFPLPQPTAGQTNPLVILGDTPDTCPDRTSCANFHHYYYHFHYGYSNSNNSNSNYSHTVIF</sequence>
<dbReference type="RefSeq" id="XP_015702655.1">
    <property type="nucleotide sequence ID" value="XM_015847743.1"/>
</dbReference>
<dbReference type="GeneID" id="26970953"/>